<dbReference type="InterPro" id="IPR001461">
    <property type="entry name" value="Aspartic_peptidase_A1"/>
</dbReference>
<feature type="region of interest" description="Disordered" evidence="5">
    <location>
        <begin position="34"/>
        <end position="56"/>
    </location>
</feature>
<dbReference type="Pfam" id="PF00026">
    <property type="entry name" value="Asp"/>
    <property type="match status" value="1"/>
</dbReference>
<dbReference type="PROSITE" id="PS00141">
    <property type="entry name" value="ASP_PROTEASE"/>
    <property type="match status" value="2"/>
</dbReference>
<dbReference type="GO" id="GO:0006508">
    <property type="term" value="P:proteolysis"/>
    <property type="evidence" value="ECO:0007669"/>
    <property type="project" value="UniProtKB-KW"/>
</dbReference>
<keyword evidence="2 4" id="KW-0064">Aspartyl protease</keyword>
<dbReference type="CDD" id="cd05471">
    <property type="entry name" value="pepsin_like"/>
    <property type="match status" value="1"/>
</dbReference>
<comment type="similarity">
    <text evidence="1 4">Belongs to the peptidase A1 family.</text>
</comment>
<dbReference type="SUPFAM" id="SSF50630">
    <property type="entry name" value="Acid proteases"/>
    <property type="match status" value="1"/>
</dbReference>
<dbReference type="InterPro" id="IPR034164">
    <property type="entry name" value="Pepsin-like_dom"/>
</dbReference>
<dbReference type="InterPro" id="IPR001969">
    <property type="entry name" value="Aspartic_peptidase_AS"/>
</dbReference>
<evidence type="ECO:0000256" key="5">
    <source>
        <dbReference type="SAM" id="MobiDB-lite"/>
    </source>
</evidence>
<dbReference type="AlphaFoldDB" id="A0A086TM28"/>
<dbReference type="GO" id="GO:0004190">
    <property type="term" value="F:aspartic-type endopeptidase activity"/>
    <property type="evidence" value="ECO:0007669"/>
    <property type="project" value="UniProtKB-KW"/>
</dbReference>
<keyword evidence="4" id="KW-0645">Protease</keyword>
<dbReference type="Gene3D" id="2.40.70.10">
    <property type="entry name" value="Acid Proteases"/>
    <property type="match status" value="2"/>
</dbReference>
<dbReference type="EMBL" id="KN042429">
    <property type="protein sequence ID" value="KFH63005.1"/>
    <property type="molecule type" value="Genomic_DNA"/>
</dbReference>
<evidence type="ECO:0000256" key="2">
    <source>
        <dbReference type="ARBA" id="ARBA00022750"/>
    </source>
</evidence>
<organism evidence="7 8">
    <name type="scientific">Podila verticillata NRRL 6337</name>
    <dbReference type="NCBI Taxonomy" id="1069443"/>
    <lineage>
        <taxon>Eukaryota</taxon>
        <taxon>Fungi</taxon>
        <taxon>Fungi incertae sedis</taxon>
        <taxon>Mucoromycota</taxon>
        <taxon>Mortierellomycotina</taxon>
        <taxon>Mortierellomycetes</taxon>
        <taxon>Mortierellales</taxon>
        <taxon>Mortierellaceae</taxon>
        <taxon>Podila</taxon>
    </lineage>
</organism>
<dbReference type="InterPro" id="IPR021109">
    <property type="entry name" value="Peptidase_aspartic_dom_sf"/>
</dbReference>
<dbReference type="OrthoDB" id="660550at2759"/>
<feature type="active site" evidence="3">
    <location>
        <position position="20"/>
    </location>
</feature>
<dbReference type="PANTHER" id="PTHR47966:SF51">
    <property type="entry name" value="BETA-SITE APP-CLEAVING ENZYME, ISOFORM A-RELATED"/>
    <property type="match status" value="1"/>
</dbReference>
<accession>A0A086TM28</accession>
<protein>
    <recommendedName>
        <fullName evidence="6">Peptidase A1 domain-containing protein</fullName>
    </recommendedName>
</protein>
<keyword evidence="8" id="KW-1185">Reference proteome</keyword>
<feature type="compositionally biased region" description="Low complexity" evidence="5">
    <location>
        <begin position="34"/>
        <end position="52"/>
    </location>
</feature>
<proteinExistence type="inferred from homology"/>
<evidence type="ECO:0000313" key="7">
    <source>
        <dbReference type="EMBL" id="KFH63005.1"/>
    </source>
</evidence>
<dbReference type="PRINTS" id="PR00792">
    <property type="entry name" value="PEPSIN"/>
</dbReference>
<evidence type="ECO:0000256" key="4">
    <source>
        <dbReference type="RuleBase" id="RU000454"/>
    </source>
</evidence>
<evidence type="ECO:0000313" key="8">
    <source>
        <dbReference type="Proteomes" id="UP000243308"/>
    </source>
</evidence>
<name>A0A086TM28_9FUNG</name>
<feature type="domain" description="Peptidase A1" evidence="6">
    <location>
        <begin position="2"/>
        <end position="325"/>
    </location>
</feature>
<dbReference type="InterPro" id="IPR033121">
    <property type="entry name" value="PEPTIDASE_A1"/>
</dbReference>
<reference evidence="7 8" key="1">
    <citation type="submission" date="2011-02" db="EMBL/GenBank/DDBJ databases">
        <title>The Genome Sequence of Mortierella verticillata NRRL 6337.</title>
        <authorList>
            <consortium name="The Broad Institute Genome Sequencing Platform"/>
            <person name="Russ C."/>
            <person name="Cuomo C."/>
            <person name="Burger G."/>
            <person name="Gray M.W."/>
            <person name="Holland P.W.H."/>
            <person name="King N."/>
            <person name="Lang F.B.F."/>
            <person name="Roger A.J."/>
            <person name="Ruiz-Trillo I."/>
            <person name="Young S.K."/>
            <person name="Zeng Q."/>
            <person name="Gargeya S."/>
            <person name="Alvarado L."/>
            <person name="Berlin A."/>
            <person name="Chapman S.B."/>
            <person name="Chen Z."/>
            <person name="Freedman E."/>
            <person name="Gellesch M."/>
            <person name="Goldberg J."/>
            <person name="Griggs A."/>
            <person name="Gujja S."/>
            <person name="Heilman E."/>
            <person name="Heiman D."/>
            <person name="Howarth C."/>
            <person name="Mehta T."/>
            <person name="Neiman D."/>
            <person name="Pearson M."/>
            <person name="Roberts A."/>
            <person name="Saif S."/>
            <person name="Shea T."/>
            <person name="Shenoy N."/>
            <person name="Sisk P."/>
            <person name="Stolte C."/>
            <person name="Sykes S."/>
            <person name="White J."/>
            <person name="Yandava C."/>
            <person name="Haas B."/>
            <person name="Nusbaum C."/>
            <person name="Birren B."/>
        </authorList>
    </citation>
    <scope>NUCLEOTIDE SEQUENCE [LARGE SCALE GENOMIC DNA]</scope>
    <source>
        <strain evidence="7 8">NRRL 6337</strain>
    </source>
</reference>
<dbReference type="PANTHER" id="PTHR47966">
    <property type="entry name" value="BETA-SITE APP-CLEAVING ENZYME, ISOFORM A-RELATED"/>
    <property type="match status" value="1"/>
</dbReference>
<evidence type="ECO:0000256" key="1">
    <source>
        <dbReference type="ARBA" id="ARBA00007447"/>
    </source>
</evidence>
<keyword evidence="4" id="KW-0378">Hydrolase</keyword>
<feature type="active site" evidence="3">
    <location>
        <position position="207"/>
    </location>
</feature>
<evidence type="ECO:0000256" key="3">
    <source>
        <dbReference type="PIRSR" id="PIRSR601461-1"/>
    </source>
</evidence>
<gene>
    <name evidence="7" type="ORF">MVEG_11043</name>
</gene>
<dbReference type="Proteomes" id="UP000243308">
    <property type="component" value="Unassembled WGS sequence"/>
</dbReference>
<sequence length="335" mass="34485">MYVAVVGVGSPATNYDLIVDTGSSNTWVGASKSYTPTSTSQQTSDSVSVTESGSTGFSGTEYTDQVTLASGLVVSGQSIGVASTAKGFKDVDGILGLGPVDLTVGTLSPDTSSAIPTVVDNLFSQGSIPGHECSVYFEPITDSSGIQQNGQITFGGTDSSKFTGEITYAPITTTSPASNYWGVDASFSYGSGSDSTTILSATAGIVDSGTTLLPLATDAFNSFQKATGGVKDSATGLLSITSQQFGNMKSLYVTISDTVFELTPNALIWPRSLNSIIGGTAGSIYLIVTDNGSNSGSGLDFILGQKFMERFYTVFDTANQRVGFATTPFTDATSN</sequence>
<dbReference type="PROSITE" id="PS51767">
    <property type="entry name" value="PEPTIDASE_A1"/>
    <property type="match status" value="1"/>
</dbReference>
<evidence type="ECO:0000259" key="6">
    <source>
        <dbReference type="PROSITE" id="PS51767"/>
    </source>
</evidence>